<keyword evidence="1" id="KW-0812">Transmembrane</keyword>
<keyword evidence="1" id="KW-1133">Transmembrane helix</keyword>
<sequence length="130" mass="14525">MDVVTDLDARYGRHRRTTPRWLWPVVAAVGITLGVAWAAWASWTDVPVHQARVHSYEVVDARTTKVDLEIFRDEPVALSCRVFAQSQDKVVVGEKTIEVPASDAAQVRVVAEIRTERRAVTAVLDSCEAR</sequence>
<keyword evidence="3" id="KW-1185">Reference proteome</keyword>
<dbReference type="AlphaFoldDB" id="A0A1T4YT48"/>
<proteinExistence type="predicted"/>
<dbReference type="EMBL" id="LT796768">
    <property type="protein sequence ID" value="SKB04910.1"/>
    <property type="molecule type" value="Genomic_DNA"/>
</dbReference>
<gene>
    <name evidence="2" type="ORF">SAMN06295964_0749</name>
</gene>
<organism evidence="2 3">
    <name type="scientific">Aeromicrobium choanae</name>
    <dbReference type="NCBI Taxonomy" id="1736691"/>
    <lineage>
        <taxon>Bacteria</taxon>
        <taxon>Bacillati</taxon>
        <taxon>Actinomycetota</taxon>
        <taxon>Actinomycetes</taxon>
        <taxon>Propionibacteriales</taxon>
        <taxon>Nocardioidaceae</taxon>
        <taxon>Aeromicrobium</taxon>
    </lineage>
</organism>
<dbReference type="Pfam" id="PF14155">
    <property type="entry name" value="DUF4307"/>
    <property type="match status" value="1"/>
</dbReference>
<evidence type="ECO:0000256" key="1">
    <source>
        <dbReference type="SAM" id="Phobius"/>
    </source>
</evidence>
<dbReference type="STRING" id="1736691.SAMN06295964_0749"/>
<accession>A0A1T4YT48</accession>
<dbReference type="Proteomes" id="UP000191040">
    <property type="component" value="Chromosome I"/>
</dbReference>
<evidence type="ECO:0008006" key="4">
    <source>
        <dbReference type="Google" id="ProtNLM"/>
    </source>
</evidence>
<keyword evidence="1" id="KW-0472">Membrane</keyword>
<evidence type="ECO:0000313" key="3">
    <source>
        <dbReference type="Proteomes" id="UP000191040"/>
    </source>
</evidence>
<reference evidence="3" key="1">
    <citation type="submission" date="2017-02" db="EMBL/GenBank/DDBJ databases">
        <authorList>
            <person name="Varghese N."/>
            <person name="Submissions S."/>
        </authorList>
    </citation>
    <scope>NUCLEOTIDE SEQUENCE [LARGE SCALE GENOMIC DNA]</scope>
    <source>
        <strain evidence="3">9H-4</strain>
    </source>
</reference>
<dbReference type="OrthoDB" id="3747674at2"/>
<feature type="transmembrane region" description="Helical" evidence="1">
    <location>
        <begin position="21"/>
        <end position="43"/>
    </location>
</feature>
<name>A0A1T4YT48_9ACTN</name>
<protein>
    <recommendedName>
        <fullName evidence="4">DUF4307 domain-containing protein</fullName>
    </recommendedName>
</protein>
<dbReference type="InterPro" id="IPR025443">
    <property type="entry name" value="DUF4307"/>
</dbReference>
<evidence type="ECO:0000313" key="2">
    <source>
        <dbReference type="EMBL" id="SKB04910.1"/>
    </source>
</evidence>